<evidence type="ECO:0000256" key="1">
    <source>
        <dbReference type="ARBA" id="ARBA00007031"/>
    </source>
</evidence>
<gene>
    <name evidence="3" type="ORF">U0R22_002842</name>
</gene>
<feature type="region of interest" description="Disordered" evidence="2">
    <location>
        <begin position="126"/>
        <end position="158"/>
    </location>
</feature>
<dbReference type="Proteomes" id="UP001322481">
    <property type="component" value="Chromosome"/>
</dbReference>
<dbReference type="InterPro" id="IPR008807">
    <property type="entry name" value="ROS_MUCR"/>
</dbReference>
<organism evidence="3 4">
    <name type="scientific">Mesorhizobium huakuii</name>
    <dbReference type="NCBI Taxonomy" id="28104"/>
    <lineage>
        <taxon>Bacteria</taxon>
        <taxon>Pseudomonadati</taxon>
        <taxon>Pseudomonadota</taxon>
        <taxon>Alphaproteobacteria</taxon>
        <taxon>Hyphomicrobiales</taxon>
        <taxon>Phyllobacteriaceae</taxon>
        <taxon>Mesorhizobium</taxon>
    </lineage>
</organism>
<feature type="compositionally biased region" description="Basic residues" evidence="2">
    <location>
        <begin position="140"/>
        <end position="158"/>
    </location>
</feature>
<reference evidence="3 4" key="1">
    <citation type="submission" date="2023-11" db="EMBL/GenBank/DDBJ databases">
        <authorList>
            <person name="Panchal A.K."/>
            <person name="Meaney J.S."/>
            <person name="Karas B.J."/>
            <person name="diCenzo G.C."/>
        </authorList>
    </citation>
    <scope>NUCLEOTIDE SEQUENCE [LARGE SCALE GENOMIC DNA]</scope>
    <source>
        <strain evidence="3 4">NZP2235</strain>
    </source>
</reference>
<dbReference type="InterPro" id="IPR041920">
    <property type="entry name" value="ROS/MUCR_sf"/>
</dbReference>
<evidence type="ECO:0000313" key="3">
    <source>
        <dbReference type="EMBL" id="WQB98678.1"/>
    </source>
</evidence>
<dbReference type="Pfam" id="PF05443">
    <property type="entry name" value="ROS_MUCR"/>
    <property type="match status" value="1"/>
</dbReference>
<evidence type="ECO:0000256" key="2">
    <source>
        <dbReference type="SAM" id="MobiDB-lite"/>
    </source>
</evidence>
<proteinExistence type="inferred from homology"/>
<dbReference type="EMBL" id="CP139858">
    <property type="protein sequence ID" value="WQB98678.1"/>
    <property type="molecule type" value="Genomic_DNA"/>
</dbReference>
<accession>A0ABZ0VN67</accession>
<dbReference type="Gene3D" id="1.10.10.1550">
    <property type="entry name" value="ROS/MUCR transcriptional regulator protein"/>
    <property type="match status" value="1"/>
</dbReference>
<evidence type="ECO:0000313" key="4">
    <source>
        <dbReference type="Proteomes" id="UP001322481"/>
    </source>
</evidence>
<protein>
    <submittedName>
        <fullName evidence="3">MucR family transcriptional regulator</fullName>
    </submittedName>
</protein>
<name>A0ABZ0VN67_9HYPH</name>
<comment type="similarity">
    <text evidence="1">Belongs to the ros/MucR family.</text>
</comment>
<keyword evidence="4" id="KW-1185">Reference proteome</keyword>
<dbReference type="RefSeq" id="WP_322418913.1">
    <property type="nucleotide sequence ID" value="NZ_CP139858.1"/>
</dbReference>
<sequence length="158" mass="17213">MQNDTEAQKIELLELTADIVAAYVQKNAVPVTGLPDLIASVNSALIGIRQPAKEPEPELIPAVNPKRSVFPDYIVCLEDGKRFKSLKRHLNVHYGLAPEEYRSKWGLARDYPMVAPNYAAQRSALAKSSGLGRKTAAKAAPKKPAAKAKKPAARRKTA</sequence>